<dbReference type="RefSeq" id="WP_379734420.1">
    <property type="nucleotide sequence ID" value="NZ_JBHRVV010000001.1"/>
</dbReference>
<feature type="chain" id="PRO_5045809291" description="DUF4148 domain-containing protein" evidence="1">
    <location>
        <begin position="24"/>
        <end position="86"/>
    </location>
</feature>
<dbReference type="PROSITE" id="PS51257">
    <property type="entry name" value="PROKAR_LIPOPROTEIN"/>
    <property type="match status" value="1"/>
</dbReference>
<gene>
    <name evidence="2" type="ORF">ACFOPH_07145</name>
</gene>
<accession>A0ABV7PJA1</accession>
<dbReference type="Proteomes" id="UP001595665">
    <property type="component" value="Unassembled WGS sequence"/>
</dbReference>
<keyword evidence="3" id="KW-1185">Reference proteome</keyword>
<name>A0ABV7PJA1_9BURK</name>
<evidence type="ECO:0000313" key="3">
    <source>
        <dbReference type="Proteomes" id="UP001595665"/>
    </source>
</evidence>
<evidence type="ECO:0000256" key="1">
    <source>
        <dbReference type="SAM" id="SignalP"/>
    </source>
</evidence>
<feature type="signal peptide" evidence="1">
    <location>
        <begin position="1"/>
        <end position="23"/>
    </location>
</feature>
<sequence length="86" mass="8513">MKNILLPALLLSLVAGCASTNPAGVDDPVRDRVLAELEQAKADGSYPITEAHYANLPAPRNVPAAARVAGAGPAAGNGANDAAAAP</sequence>
<dbReference type="EMBL" id="JBHRVV010000001">
    <property type="protein sequence ID" value="MFC3458024.1"/>
    <property type="molecule type" value="Genomic_DNA"/>
</dbReference>
<keyword evidence="1" id="KW-0732">Signal</keyword>
<evidence type="ECO:0008006" key="4">
    <source>
        <dbReference type="Google" id="ProtNLM"/>
    </source>
</evidence>
<organism evidence="2 3">
    <name type="scientific">Massilia haematophila</name>
    <dbReference type="NCBI Taxonomy" id="457923"/>
    <lineage>
        <taxon>Bacteria</taxon>
        <taxon>Pseudomonadati</taxon>
        <taxon>Pseudomonadota</taxon>
        <taxon>Betaproteobacteria</taxon>
        <taxon>Burkholderiales</taxon>
        <taxon>Oxalobacteraceae</taxon>
        <taxon>Telluria group</taxon>
        <taxon>Massilia</taxon>
    </lineage>
</organism>
<proteinExistence type="predicted"/>
<comment type="caution">
    <text evidence="2">The sequence shown here is derived from an EMBL/GenBank/DDBJ whole genome shotgun (WGS) entry which is preliminary data.</text>
</comment>
<evidence type="ECO:0000313" key="2">
    <source>
        <dbReference type="EMBL" id="MFC3458024.1"/>
    </source>
</evidence>
<reference evidence="3" key="1">
    <citation type="journal article" date="2019" name="Int. J. Syst. Evol. Microbiol.">
        <title>The Global Catalogue of Microorganisms (GCM) 10K type strain sequencing project: providing services to taxonomists for standard genome sequencing and annotation.</title>
        <authorList>
            <consortium name="The Broad Institute Genomics Platform"/>
            <consortium name="The Broad Institute Genome Sequencing Center for Infectious Disease"/>
            <person name="Wu L."/>
            <person name="Ma J."/>
        </authorList>
    </citation>
    <scope>NUCLEOTIDE SEQUENCE [LARGE SCALE GENOMIC DNA]</scope>
    <source>
        <strain evidence="3">CCM 7480</strain>
    </source>
</reference>
<protein>
    <recommendedName>
        <fullName evidence="4">DUF4148 domain-containing protein</fullName>
    </recommendedName>
</protein>